<dbReference type="EMBL" id="JAANQT010010391">
    <property type="protein sequence ID" value="KAG1275184.1"/>
    <property type="molecule type" value="Genomic_DNA"/>
</dbReference>
<protein>
    <submittedName>
        <fullName evidence="1">Uncharacterized protein</fullName>
    </submittedName>
</protein>
<gene>
    <name evidence="1" type="ORF">G6F64_014952</name>
</gene>
<proteinExistence type="predicted"/>
<dbReference type="Proteomes" id="UP000716291">
    <property type="component" value="Unassembled WGS sequence"/>
</dbReference>
<sequence length="70" mass="7187">MTTLVAGLGGQHSLYGGARRGDDGIGKQRGSPSGITMDAIDLDRVVSGAPSGDVGNTARGVRFRCECHVE</sequence>
<organism evidence="1 2">
    <name type="scientific">Rhizopus oryzae</name>
    <name type="common">Mucormycosis agent</name>
    <name type="synonym">Rhizopus arrhizus var. delemar</name>
    <dbReference type="NCBI Taxonomy" id="64495"/>
    <lineage>
        <taxon>Eukaryota</taxon>
        <taxon>Fungi</taxon>
        <taxon>Fungi incertae sedis</taxon>
        <taxon>Mucoromycota</taxon>
        <taxon>Mucoromycotina</taxon>
        <taxon>Mucoromycetes</taxon>
        <taxon>Mucorales</taxon>
        <taxon>Mucorineae</taxon>
        <taxon>Rhizopodaceae</taxon>
        <taxon>Rhizopus</taxon>
    </lineage>
</organism>
<accession>A0A9P6WSG7</accession>
<name>A0A9P6WSG7_RHIOR</name>
<reference evidence="1" key="1">
    <citation type="journal article" date="2020" name="Microb. Genom.">
        <title>Genetic diversity of clinical and environmental Mucorales isolates obtained from an investigation of mucormycosis cases among solid organ transplant recipients.</title>
        <authorList>
            <person name="Nguyen M.H."/>
            <person name="Kaul D."/>
            <person name="Muto C."/>
            <person name="Cheng S.J."/>
            <person name="Richter R.A."/>
            <person name="Bruno V.M."/>
            <person name="Liu G."/>
            <person name="Beyhan S."/>
            <person name="Sundermann A.J."/>
            <person name="Mounaud S."/>
            <person name="Pasculle A.W."/>
            <person name="Nierman W.C."/>
            <person name="Driscoll E."/>
            <person name="Cumbie R."/>
            <person name="Clancy C.J."/>
            <person name="Dupont C.L."/>
        </authorList>
    </citation>
    <scope>NUCLEOTIDE SEQUENCE</scope>
    <source>
        <strain evidence="1">GL11</strain>
    </source>
</reference>
<keyword evidence="2" id="KW-1185">Reference proteome</keyword>
<evidence type="ECO:0000313" key="2">
    <source>
        <dbReference type="Proteomes" id="UP000716291"/>
    </source>
</evidence>
<evidence type="ECO:0000313" key="1">
    <source>
        <dbReference type="EMBL" id="KAG1275184.1"/>
    </source>
</evidence>
<comment type="caution">
    <text evidence="1">The sequence shown here is derived from an EMBL/GenBank/DDBJ whole genome shotgun (WGS) entry which is preliminary data.</text>
</comment>
<dbReference type="AlphaFoldDB" id="A0A9P6WSG7"/>